<evidence type="ECO:0000313" key="2">
    <source>
        <dbReference type="Proteomes" id="UP001204151"/>
    </source>
</evidence>
<protein>
    <submittedName>
        <fullName evidence="1">Uncharacterized protein</fullName>
    </submittedName>
</protein>
<dbReference type="EMBL" id="JANUGW010000014">
    <property type="protein sequence ID" value="MCS0583583.1"/>
    <property type="molecule type" value="Genomic_DNA"/>
</dbReference>
<accession>A0ABT1ZUI8</accession>
<keyword evidence="2" id="KW-1185">Reference proteome</keyword>
<sequence length="84" mass="9267">MNLRTTPCGTASILDRETTLIAEPVSTDPIRHGRAPANETMYSFIRFPSKNRIAGRVPAWVPDRCIVTDDMDNSLNASIYAASE</sequence>
<gene>
    <name evidence="1" type="ORF">NX784_18485</name>
</gene>
<dbReference type="RefSeq" id="WP_258818168.1">
    <property type="nucleotide sequence ID" value="NZ_JANUGW010000014.1"/>
</dbReference>
<proteinExistence type="predicted"/>
<dbReference type="Proteomes" id="UP001204151">
    <property type="component" value="Unassembled WGS sequence"/>
</dbReference>
<evidence type="ECO:0000313" key="1">
    <source>
        <dbReference type="EMBL" id="MCS0583583.1"/>
    </source>
</evidence>
<reference evidence="1 2" key="1">
    <citation type="submission" date="2022-08" db="EMBL/GenBank/DDBJ databases">
        <title>Reclassification of Massilia species as members of the genera Telluria, Duganella, Pseudoduganella, Mokoshia gen. nov. and Zemynaea gen. nov. using orthogonal and non-orthogonal genome-based approaches.</title>
        <authorList>
            <person name="Bowman J.P."/>
        </authorList>
    </citation>
    <scope>NUCLEOTIDE SEQUENCE [LARGE SCALE GENOMIC DNA]</scope>
    <source>
        <strain evidence="1 2">JCM 31316</strain>
    </source>
</reference>
<name>A0ABT1ZUI8_9BURK</name>
<comment type="caution">
    <text evidence="1">The sequence shown here is derived from an EMBL/GenBank/DDBJ whole genome shotgun (WGS) entry which is preliminary data.</text>
</comment>
<organism evidence="1 2">
    <name type="scientific">Massilia pinisoli</name>
    <dbReference type="NCBI Taxonomy" id="1772194"/>
    <lineage>
        <taxon>Bacteria</taxon>
        <taxon>Pseudomonadati</taxon>
        <taxon>Pseudomonadota</taxon>
        <taxon>Betaproteobacteria</taxon>
        <taxon>Burkholderiales</taxon>
        <taxon>Oxalobacteraceae</taxon>
        <taxon>Telluria group</taxon>
        <taxon>Massilia</taxon>
    </lineage>
</organism>